<keyword evidence="1" id="KW-0472">Membrane</keyword>
<feature type="transmembrane region" description="Helical" evidence="1">
    <location>
        <begin position="6"/>
        <end position="28"/>
    </location>
</feature>
<keyword evidence="1" id="KW-1133">Transmembrane helix</keyword>
<protein>
    <submittedName>
        <fullName evidence="2">Uncharacterized protein</fullName>
    </submittedName>
</protein>
<sequence>MTDKVISLVFSIIFMAFIASPTICTLFCDTVDVSFVYSLNEEEEKLSKECSNIKIVMQNHDYFWERLDEVNPKFYFRFNSWLYTNPLRTIFSPPPELI</sequence>
<evidence type="ECO:0000313" key="3">
    <source>
        <dbReference type="Proteomes" id="UP001597201"/>
    </source>
</evidence>
<dbReference type="Proteomes" id="UP001597201">
    <property type="component" value="Unassembled WGS sequence"/>
</dbReference>
<keyword evidence="3" id="KW-1185">Reference proteome</keyword>
<evidence type="ECO:0000256" key="1">
    <source>
        <dbReference type="SAM" id="Phobius"/>
    </source>
</evidence>
<accession>A0ABW3Y3R5</accession>
<comment type="caution">
    <text evidence="2">The sequence shown here is derived from an EMBL/GenBank/DDBJ whole genome shotgun (WGS) entry which is preliminary data.</text>
</comment>
<organism evidence="2 3">
    <name type="scientific">Namhaeicola litoreus</name>
    <dbReference type="NCBI Taxonomy" id="1052145"/>
    <lineage>
        <taxon>Bacteria</taxon>
        <taxon>Pseudomonadati</taxon>
        <taxon>Bacteroidota</taxon>
        <taxon>Flavobacteriia</taxon>
        <taxon>Flavobacteriales</taxon>
        <taxon>Flavobacteriaceae</taxon>
        <taxon>Namhaeicola</taxon>
    </lineage>
</organism>
<evidence type="ECO:0000313" key="2">
    <source>
        <dbReference type="EMBL" id="MFD1316527.1"/>
    </source>
</evidence>
<keyword evidence="1" id="KW-0812">Transmembrane</keyword>
<name>A0ABW3Y3R5_9FLAO</name>
<dbReference type="EMBL" id="JBHTMY010000003">
    <property type="protein sequence ID" value="MFD1316527.1"/>
    <property type="molecule type" value="Genomic_DNA"/>
</dbReference>
<proteinExistence type="predicted"/>
<gene>
    <name evidence="2" type="ORF">ACFQ39_12950</name>
</gene>
<reference evidence="3" key="1">
    <citation type="journal article" date="2019" name="Int. J. Syst. Evol. Microbiol.">
        <title>The Global Catalogue of Microorganisms (GCM) 10K type strain sequencing project: providing services to taxonomists for standard genome sequencing and annotation.</title>
        <authorList>
            <consortium name="The Broad Institute Genomics Platform"/>
            <consortium name="The Broad Institute Genome Sequencing Center for Infectious Disease"/>
            <person name="Wu L."/>
            <person name="Ma J."/>
        </authorList>
    </citation>
    <scope>NUCLEOTIDE SEQUENCE [LARGE SCALE GENOMIC DNA]</scope>
    <source>
        <strain evidence="3">CCUG 61485</strain>
    </source>
</reference>
<dbReference type="RefSeq" id="WP_377179591.1">
    <property type="nucleotide sequence ID" value="NZ_JBHTMY010000003.1"/>
</dbReference>